<keyword evidence="6" id="KW-1185">Reference proteome</keyword>
<dbReference type="Gene3D" id="3.30.360.10">
    <property type="entry name" value="Dihydrodipicolinate Reductase, domain 2"/>
    <property type="match status" value="1"/>
</dbReference>
<comment type="similarity">
    <text evidence="1">Belongs to the Gfo/Idh/MocA family.</text>
</comment>
<gene>
    <name evidence="5" type="ORF">AACH11_07625</name>
</gene>
<proteinExistence type="inferred from homology"/>
<dbReference type="EMBL" id="JBBUTF010000006">
    <property type="protein sequence ID" value="MEK8025826.1"/>
    <property type="molecule type" value="Genomic_DNA"/>
</dbReference>
<evidence type="ECO:0000256" key="2">
    <source>
        <dbReference type="ARBA" id="ARBA00023002"/>
    </source>
</evidence>
<evidence type="ECO:0000313" key="5">
    <source>
        <dbReference type="EMBL" id="MEK8025826.1"/>
    </source>
</evidence>
<evidence type="ECO:0000256" key="1">
    <source>
        <dbReference type="ARBA" id="ARBA00010928"/>
    </source>
</evidence>
<sequence>MTALPLADPPDHRPSRPLRIGVVGYGVGGRLFHTPYIAAVPGLTLVGVVTANPDRQTEVRSDWPGVPTFDDLAALLAHGVDLVTITTPPHTRRALVLQALAAGVHVIADKPFAPSAAVAHEMAAAARQAGRLLGVFHNRRWDSDARTVQAVLASGRLGEIWRVESRFELDQPETLEAGPDGGLLRDLGTHLVDQMMWLLGPVHSVHAELDHVDRPAGRTDAGFSIHLQHRSGVRSHVSAGKLNRHVEKSWRVYGSGGSYIASGTDVQTQALLSGRRPADEGPRWGHEDARLWGTLNTADGRETVPSARGAYQDYYAAFAAAVRGEGPLPVTAEEGAALLAVLDAARVSAREGRVVTLG</sequence>
<protein>
    <submittedName>
        <fullName evidence="5">Gfo/Idh/MocA family oxidoreductase</fullName>
    </submittedName>
</protein>
<dbReference type="Gene3D" id="3.40.50.720">
    <property type="entry name" value="NAD(P)-binding Rossmann-like Domain"/>
    <property type="match status" value="1"/>
</dbReference>
<dbReference type="InterPro" id="IPR036291">
    <property type="entry name" value="NAD(P)-bd_dom_sf"/>
</dbReference>
<comment type="caution">
    <text evidence="5">The sequence shown here is derived from an EMBL/GenBank/DDBJ whole genome shotgun (WGS) entry which is preliminary data.</text>
</comment>
<name>A0ABU9B7H3_9BURK</name>
<reference evidence="5 6" key="1">
    <citation type="submission" date="2024-04" db="EMBL/GenBank/DDBJ databases">
        <title>Novel species of the genus Ideonella isolated from streams.</title>
        <authorList>
            <person name="Lu H."/>
        </authorList>
    </citation>
    <scope>NUCLEOTIDE SEQUENCE [LARGE SCALE GENOMIC DNA]</scope>
    <source>
        <strain evidence="5 6">BYS139W</strain>
    </source>
</reference>
<dbReference type="SUPFAM" id="SSF55347">
    <property type="entry name" value="Glyceraldehyde-3-phosphate dehydrogenase-like, C-terminal domain"/>
    <property type="match status" value="1"/>
</dbReference>
<evidence type="ECO:0000313" key="6">
    <source>
        <dbReference type="Proteomes" id="UP001368500"/>
    </source>
</evidence>
<dbReference type="PANTHER" id="PTHR43708">
    <property type="entry name" value="CONSERVED EXPRESSED OXIDOREDUCTASE (EUROFUNG)"/>
    <property type="match status" value="1"/>
</dbReference>
<dbReference type="Pfam" id="PF01408">
    <property type="entry name" value="GFO_IDH_MocA"/>
    <property type="match status" value="1"/>
</dbReference>
<dbReference type="InterPro" id="IPR000683">
    <property type="entry name" value="Gfo/Idh/MocA-like_OxRdtase_N"/>
</dbReference>
<dbReference type="InterPro" id="IPR004104">
    <property type="entry name" value="Gfo/Idh/MocA-like_OxRdtase_C"/>
</dbReference>
<dbReference type="Proteomes" id="UP001368500">
    <property type="component" value="Unassembled WGS sequence"/>
</dbReference>
<accession>A0ABU9B7H3</accession>
<evidence type="ECO:0000259" key="3">
    <source>
        <dbReference type="Pfam" id="PF01408"/>
    </source>
</evidence>
<dbReference type="PANTHER" id="PTHR43708:SF5">
    <property type="entry name" value="CONSERVED EXPRESSED OXIDOREDUCTASE (EUROFUNG)-RELATED"/>
    <property type="match status" value="1"/>
</dbReference>
<evidence type="ECO:0000259" key="4">
    <source>
        <dbReference type="Pfam" id="PF02894"/>
    </source>
</evidence>
<feature type="domain" description="Gfo/Idh/MocA-like oxidoreductase C-terminal" evidence="4">
    <location>
        <begin position="152"/>
        <end position="357"/>
    </location>
</feature>
<dbReference type="SUPFAM" id="SSF51735">
    <property type="entry name" value="NAD(P)-binding Rossmann-fold domains"/>
    <property type="match status" value="1"/>
</dbReference>
<keyword evidence="2" id="KW-0560">Oxidoreductase</keyword>
<dbReference type="RefSeq" id="WP_341373613.1">
    <property type="nucleotide sequence ID" value="NZ_JBBUTF010000006.1"/>
</dbReference>
<dbReference type="Pfam" id="PF02894">
    <property type="entry name" value="GFO_IDH_MocA_C"/>
    <property type="match status" value="1"/>
</dbReference>
<feature type="domain" description="Gfo/Idh/MocA-like oxidoreductase N-terminal" evidence="3">
    <location>
        <begin position="18"/>
        <end position="137"/>
    </location>
</feature>
<dbReference type="InterPro" id="IPR051317">
    <property type="entry name" value="Gfo/Idh/MocA_oxidoreduct"/>
</dbReference>
<organism evidence="5 6">
    <name type="scientific">Pseudaquabacterium rugosum</name>
    <dbReference type="NCBI Taxonomy" id="2984194"/>
    <lineage>
        <taxon>Bacteria</taxon>
        <taxon>Pseudomonadati</taxon>
        <taxon>Pseudomonadota</taxon>
        <taxon>Betaproteobacteria</taxon>
        <taxon>Burkholderiales</taxon>
        <taxon>Sphaerotilaceae</taxon>
        <taxon>Pseudaquabacterium</taxon>
    </lineage>
</organism>